<dbReference type="STRING" id="336963.C4JFY0"/>
<dbReference type="PANTHER" id="PTHR30005">
    <property type="entry name" value="EXOPOLYPHOSPHATASE"/>
    <property type="match status" value="1"/>
</dbReference>
<evidence type="ECO:0000313" key="2">
    <source>
        <dbReference type="EMBL" id="EEP76211.1"/>
    </source>
</evidence>
<dbReference type="KEGG" id="ure:UREG_01060"/>
<dbReference type="GO" id="GO:0006357">
    <property type="term" value="P:regulation of transcription by RNA polymerase II"/>
    <property type="evidence" value="ECO:0007669"/>
    <property type="project" value="TreeGrafter"/>
</dbReference>
<organism evidence="2 3">
    <name type="scientific">Uncinocarpus reesii (strain UAMH 1704)</name>
    <dbReference type="NCBI Taxonomy" id="336963"/>
    <lineage>
        <taxon>Eukaryota</taxon>
        <taxon>Fungi</taxon>
        <taxon>Dikarya</taxon>
        <taxon>Ascomycota</taxon>
        <taxon>Pezizomycotina</taxon>
        <taxon>Eurotiomycetes</taxon>
        <taxon>Eurotiomycetidae</taxon>
        <taxon>Onygenales</taxon>
        <taxon>Onygenaceae</taxon>
        <taxon>Uncinocarpus</taxon>
    </lineage>
</organism>
<dbReference type="HOGENOM" id="CLU_087701_0_0_1"/>
<dbReference type="InterPro" id="IPR003695">
    <property type="entry name" value="Ppx_GppA_N"/>
</dbReference>
<dbReference type="InParanoid" id="C4JFY0"/>
<dbReference type="Pfam" id="PF02541">
    <property type="entry name" value="Ppx-GppA"/>
    <property type="match status" value="1"/>
</dbReference>
<gene>
    <name evidence="2" type="ORF">UREG_01060</name>
</gene>
<dbReference type="Proteomes" id="UP000002058">
    <property type="component" value="Unassembled WGS sequence"/>
</dbReference>
<dbReference type="GeneID" id="8438264"/>
<feature type="domain" description="Ppx/GppA phosphatase N-terminal" evidence="1">
    <location>
        <begin position="35"/>
        <end position="205"/>
    </location>
</feature>
<dbReference type="InterPro" id="IPR043129">
    <property type="entry name" value="ATPase_NBD"/>
</dbReference>
<dbReference type="RefSeq" id="XP_002541544.1">
    <property type="nucleotide sequence ID" value="XM_002541498.1"/>
</dbReference>
<protein>
    <recommendedName>
        <fullName evidence="1">Ppx/GppA phosphatase N-terminal domain-containing protein</fullName>
    </recommendedName>
</protein>
<dbReference type="OrthoDB" id="2985014at2759"/>
<dbReference type="PANTHER" id="PTHR30005:SF0">
    <property type="entry name" value="RETROGRADE REGULATION PROTEIN 2"/>
    <property type="match status" value="1"/>
</dbReference>
<dbReference type="SUPFAM" id="SSF53067">
    <property type="entry name" value="Actin-like ATPase domain"/>
    <property type="match status" value="2"/>
</dbReference>
<dbReference type="eggNOG" id="ENOG502QRXN">
    <property type="taxonomic scope" value="Eukaryota"/>
</dbReference>
<dbReference type="EMBL" id="CH476615">
    <property type="protein sequence ID" value="EEP76211.1"/>
    <property type="molecule type" value="Genomic_DNA"/>
</dbReference>
<dbReference type="AlphaFoldDB" id="C4JFY0"/>
<name>C4JFY0_UNCRE</name>
<proteinExistence type="predicted"/>
<dbReference type="Gene3D" id="3.30.420.40">
    <property type="match status" value="1"/>
</dbReference>
<keyword evidence="3" id="KW-1185">Reference proteome</keyword>
<evidence type="ECO:0000259" key="1">
    <source>
        <dbReference type="Pfam" id="PF02541"/>
    </source>
</evidence>
<sequence>MALEENKHLHAVVDMGSNGIRFSISDLSPPTSRILPTVFQDRAAISLYDAQFKLGSNVREPIPPSVVDDVVRRLTRFKQTCEDFGVPEGNITVLATEATRTAINSEAFLRAIKGKTDWDVKLLSKEAEGELGAWGVASSLASVEGLVMDLGGGSAQLTWMIAKDGKVRTSDKGSISFPYGAAAITKRLEESKLAKNLATEEISKEMIAKFKAAFGELDIPEELLERARQRDGLDLFLSGGGFRGWGYLLLSRSKPFPISKPCIFARVVCVKDIYTSR</sequence>
<dbReference type="FunFam" id="3.30.420.40:FF:000191">
    <property type="entry name" value="Retrograde regulation protein 2"/>
    <property type="match status" value="1"/>
</dbReference>
<reference evidence="3" key="1">
    <citation type="journal article" date="2009" name="Genome Res.">
        <title>Comparative genomic analyses of the human fungal pathogens Coccidioides and their relatives.</title>
        <authorList>
            <person name="Sharpton T.J."/>
            <person name="Stajich J.E."/>
            <person name="Rounsley S.D."/>
            <person name="Gardner M.J."/>
            <person name="Wortman J.R."/>
            <person name="Jordar V.S."/>
            <person name="Maiti R."/>
            <person name="Kodira C.D."/>
            <person name="Neafsey D.E."/>
            <person name="Zeng Q."/>
            <person name="Hung C.-Y."/>
            <person name="McMahan C."/>
            <person name="Muszewska A."/>
            <person name="Grynberg M."/>
            <person name="Mandel M.A."/>
            <person name="Kellner E.M."/>
            <person name="Barker B.M."/>
            <person name="Galgiani J.N."/>
            <person name="Orbach M.J."/>
            <person name="Kirkland T.N."/>
            <person name="Cole G.T."/>
            <person name="Henn M.R."/>
            <person name="Birren B.W."/>
            <person name="Taylor J.W."/>
        </authorList>
    </citation>
    <scope>NUCLEOTIDE SEQUENCE [LARGE SCALE GENOMIC DNA]</scope>
    <source>
        <strain evidence="3">UAMH 1704</strain>
    </source>
</reference>
<dbReference type="InterPro" id="IPR050273">
    <property type="entry name" value="GppA/Ppx_hydrolase"/>
</dbReference>
<dbReference type="Gene3D" id="3.30.420.150">
    <property type="entry name" value="Exopolyphosphatase. Domain 2"/>
    <property type="match status" value="1"/>
</dbReference>
<dbReference type="OMA" id="CIFARVV"/>
<dbReference type="VEuPathDB" id="FungiDB:UREG_01060"/>
<evidence type="ECO:0000313" key="3">
    <source>
        <dbReference type="Proteomes" id="UP000002058"/>
    </source>
</evidence>
<accession>C4JFY0</accession>